<dbReference type="InterPro" id="IPR016152">
    <property type="entry name" value="PTrfase/Anion_transptr"/>
</dbReference>
<dbReference type="CDD" id="cd00211">
    <property type="entry name" value="PTS_IIA_fru"/>
    <property type="match status" value="1"/>
</dbReference>
<dbReference type="Gene3D" id="3.10.580.10">
    <property type="entry name" value="CBS-domain"/>
    <property type="match status" value="1"/>
</dbReference>
<gene>
    <name evidence="4" type="ORF">GT409_15275</name>
</gene>
<accession>A0A6P1M9N5</accession>
<dbReference type="KEGG" id="taer:GT409_15275"/>
<dbReference type="InterPro" id="IPR002178">
    <property type="entry name" value="PTS_EIIA_type-2_dom"/>
</dbReference>
<keyword evidence="5" id="KW-1185">Reference proteome</keyword>
<dbReference type="AlphaFoldDB" id="A0A6P1M9N5"/>
<dbReference type="EMBL" id="CP047593">
    <property type="protein sequence ID" value="QHI70742.1"/>
    <property type="molecule type" value="Genomic_DNA"/>
</dbReference>
<dbReference type="PROSITE" id="PS51094">
    <property type="entry name" value="PTS_EIIA_TYPE_2"/>
    <property type="match status" value="1"/>
</dbReference>
<feature type="domain" description="PTS EIIA type-2" evidence="2">
    <location>
        <begin position="7"/>
        <end position="149"/>
    </location>
</feature>
<evidence type="ECO:0000313" key="5">
    <source>
        <dbReference type="Proteomes" id="UP000464954"/>
    </source>
</evidence>
<evidence type="ECO:0000313" key="4">
    <source>
        <dbReference type="EMBL" id="QHI70742.1"/>
    </source>
</evidence>
<dbReference type="PROSITE" id="PS00372">
    <property type="entry name" value="PTS_EIIA_TYPE_2_HIS"/>
    <property type="match status" value="1"/>
</dbReference>
<reference evidence="4 5" key="1">
    <citation type="submission" date="2020-01" db="EMBL/GenBank/DDBJ databases">
        <title>Ponticoccus aerotolerans gen. nov., sp. nov., an anaerobic bacterium and proposal of Ponticoccusceae fam. nov., Ponticoccusles ord. nov. and Ponticoccuse classis nov. in the phylum Kiritimatiellaeota.</title>
        <authorList>
            <person name="Zhou L.Y."/>
            <person name="Du Z.J."/>
        </authorList>
    </citation>
    <scope>NUCLEOTIDE SEQUENCE [LARGE SCALE GENOMIC DNA]</scope>
    <source>
        <strain evidence="4 5">S-5007</strain>
    </source>
</reference>
<dbReference type="InterPro" id="IPR051541">
    <property type="entry name" value="PTS_SugarTrans_NitroReg"/>
</dbReference>
<dbReference type="SMART" id="SM00116">
    <property type="entry name" value="CBS"/>
    <property type="match status" value="2"/>
</dbReference>
<dbReference type="Proteomes" id="UP000464954">
    <property type="component" value="Chromosome"/>
</dbReference>
<dbReference type="Pfam" id="PF00571">
    <property type="entry name" value="CBS"/>
    <property type="match status" value="2"/>
</dbReference>
<dbReference type="PROSITE" id="PS51371">
    <property type="entry name" value="CBS"/>
    <property type="match status" value="1"/>
</dbReference>
<dbReference type="Pfam" id="PF00359">
    <property type="entry name" value="PTS_EIIA_2"/>
    <property type="match status" value="1"/>
</dbReference>
<proteinExistence type="predicted"/>
<dbReference type="GO" id="GO:0030295">
    <property type="term" value="F:protein kinase activator activity"/>
    <property type="evidence" value="ECO:0007669"/>
    <property type="project" value="TreeGrafter"/>
</dbReference>
<protein>
    <submittedName>
        <fullName evidence="4">PTS transporter subunit EIIA</fullName>
    </submittedName>
</protein>
<dbReference type="InterPro" id="IPR000644">
    <property type="entry name" value="CBS_dom"/>
</dbReference>
<evidence type="ECO:0000259" key="3">
    <source>
        <dbReference type="PROSITE" id="PS51371"/>
    </source>
</evidence>
<dbReference type="InterPro" id="IPR046342">
    <property type="entry name" value="CBS_dom_sf"/>
</dbReference>
<dbReference type="PANTHER" id="PTHR47738:SF1">
    <property type="entry name" value="NITROGEN REGULATORY PROTEIN"/>
    <property type="match status" value="1"/>
</dbReference>
<evidence type="ECO:0000256" key="1">
    <source>
        <dbReference type="PROSITE-ProRule" id="PRU00703"/>
    </source>
</evidence>
<dbReference type="SUPFAM" id="SSF55804">
    <property type="entry name" value="Phoshotransferase/anion transport protein"/>
    <property type="match status" value="1"/>
</dbReference>
<evidence type="ECO:0000259" key="2">
    <source>
        <dbReference type="PROSITE" id="PS51094"/>
    </source>
</evidence>
<keyword evidence="1" id="KW-0129">CBS domain</keyword>
<sequence>MDIQLSDCLSRENVLFEIQTESRDEALSLLVDQLFRAEDGFNQPDALQALKEREAVLPTVIAPGVALPHARLAEMDHPLVAIATARHGIVFDVDKDPVNLILLVLTPKNDPSAYLRILSMLSSVLKDVDVPKFIAEASVDDLCNLFKAGADGHDYLTAADVMNKHPVTLLESDTLNRAVHELCSLQLPDLPVVDEEGDLRGIISMEDLLKQSLPEHLLWMEDLTPILRFEPFADMMKKDHETKLADFMREDQVTVTAETPAVQLAKIFLRQGVRQIQVLEGRRLVGVVDLVGFATKLFWA</sequence>
<feature type="domain" description="CBS" evidence="3">
    <location>
        <begin position="162"/>
        <end position="218"/>
    </location>
</feature>
<dbReference type="Gene3D" id="3.40.930.10">
    <property type="entry name" value="Mannitol-specific EII, Chain A"/>
    <property type="match status" value="1"/>
</dbReference>
<dbReference type="SUPFAM" id="SSF54631">
    <property type="entry name" value="CBS-domain pair"/>
    <property type="match status" value="1"/>
</dbReference>
<dbReference type="RefSeq" id="WP_160629914.1">
    <property type="nucleotide sequence ID" value="NZ_CP047593.1"/>
</dbReference>
<name>A0A6P1M9N5_9BACT</name>
<dbReference type="PANTHER" id="PTHR47738">
    <property type="entry name" value="PTS SYSTEM FRUCTOSE-LIKE EIIA COMPONENT-RELATED"/>
    <property type="match status" value="1"/>
</dbReference>
<organism evidence="4 5">
    <name type="scientific">Tichowtungia aerotolerans</name>
    <dbReference type="NCBI Taxonomy" id="2697043"/>
    <lineage>
        <taxon>Bacteria</taxon>
        <taxon>Pseudomonadati</taxon>
        <taxon>Kiritimatiellota</taxon>
        <taxon>Tichowtungiia</taxon>
        <taxon>Tichowtungiales</taxon>
        <taxon>Tichowtungiaceae</taxon>
        <taxon>Tichowtungia</taxon>
    </lineage>
</organism>